<dbReference type="InterPro" id="IPR010982">
    <property type="entry name" value="Lambda_DNA-bd_dom_sf"/>
</dbReference>
<dbReference type="GO" id="GO:0003677">
    <property type="term" value="F:DNA binding"/>
    <property type="evidence" value="ECO:0007669"/>
    <property type="project" value="InterPro"/>
</dbReference>
<proteinExistence type="predicted"/>
<dbReference type="EMBL" id="FPBX01000027">
    <property type="protein sequence ID" value="SFU85657.1"/>
    <property type="molecule type" value="Genomic_DNA"/>
</dbReference>
<name>A0A1I7JKI0_9BURK</name>
<organism evidence="2 3">
    <name type="scientific">Paenacidovorax caeni</name>
    <dbReference type="NCBI Taxonomy" id="343013"/>
    <lineage>
        <taxon>Bacteria</taxon>
        <taxon>Pseudomonadati</taxon>
        <taxon>Pseudomonadota</taxon>
        <taxon>Betaproteobacteria</taxon>
        <taxon>Burkholderiales</taxon>
        <taxon>Comamonadaceae</taxon>
        <taxon>Paenacidovorax</taxon>
    </lineage>
</organism>
<dbReference type="Proteomes" id="UP000183656">
    <property type="component" value="Unassembled WGS sequence"/>
</dbReference>
<dbReference type="STRING" id="343013.SAMN04489707_102742"/>
<dbReference type="PROSITE" id="PS50943">
    <property type="entry name" value="HTH_CROC1"/>
    <property type="match status" value="1"/>
</dbReference>
<feature type="domain" description="HTH cro/C1-type" evidence="1">
    <location>
        <begin position="7"/>
        <end position="60"/>
    </location>
</feature>
<dbReference type="OrthoDB" id="7011085at2"/>
<dbReference type="Pfam" id="PF01381">
    <property type="entry name" value="HTH_3"/>
    <property type="match status" value="1"/>
</dbReference>
<evidence type="ECO:0000313" key="2">
    <source>
        <dbReference type="EMBL" id="SFU85657.1"/>
    </source>
</evidence>
<sequence>MPIGERLREERERLGLSQPKFAELAGTTKQTLFSWESGRTAPDGFQMAAFSAAGVDVLYVLTGERSGAHPAHDAAEQVLLDSYRRCSAQARQHLIQTAALLAAGLPPAPAKKSAAAAGSGGGQSVVGDNAIQIGSVTGKARIKSK</sequence>
<reference evidence="2 3" key="1">
    <citation type="submission" date="2016-10" db="EMBL/GenBank/DDBJ databases">
        <authorList>
            <person name="de Groot N.N."/>
        </authorList>
    </citation>
    <scope>NUCLEOTIDE SEQUENCE [LARGE SCALE GENOMIC DNA]</scope>
    <source>
        <strain evidence="2 3">R-24608</strain>
    </source>
</reference>
<evidence type="ECO:0000259" key="1">
    <source>
        <dbReference type="PROSITE" id="PS50943"/>
    </source>
</evidence>
<dbReference type="SUPFAM" id="SSF47413">
    <property type="entry name" value="lambda repressor-like DNA-binding domains"/>
    <property type="match status" value="1"/>
</dbReference>
<dbReference type="Gene3D" id="1.10.260.40">
    <property type="entry name" value="lambda repressor-like DNA-binding domains"/>
    <property type="match status" value="1"/>
</dbReference>
<dbReference type="SMART" id="SM00530">
    <property type="entry name" value="HTH_XRE"/>
    <property type="match status" value="1"/>
</dbReference>
<accession>A0A1I7JKI0</accession>
<evidence type="ECO:0000313" key="3">
    <source>
        <dbReference type="Proteomes" id="UP000183656"/>
    </source>
</evidence>
<keyword evidence="3" id="KW-1185">Reference proteome</keyword>
<gene>
    <name evidence="2" type="ORF">SAMN04489707_102742</name>
</gene>
<protein>
    <submittedName>
        <fullName evidence="2">Helix-turn-helix domain-containing protein</fullName>
    </submittedName>
</protein>
<dbReference type="AlphaFoldDB" id="A0A1I7JKI0"/>
<dbReference type="InterPro" id="IPR001387">
    <property type="entry name" value="Cro/C1-type_HTH"/>
</dbReference>